<feature type="compositionally biased region" description="Basic and acidic residues" evidence="8">
    <location>
        <begin position="642"/>
        <end position="658"/>
    </location>
</feature>
<dbReference type="AlphaFoldDB" id="A0AAN6VLD7"/>
<proteinExistence type="predicted"/>
<feature type="region of interest" description="Disordered" evidence="8">
    <location>
        <begin position="180"/>
        <end position="227"/>
    </location>
</feature>
<feature type="compositionally biased region" description="Polar residues" evidence="8">
    <location>
        <begin position="180"/>
        <end position="201"/>
    </location>
</feature>
<evidence type="ECO:0000256" key="7">
    <source>
        <dbReference type="ARBA" id="ARBA00023242"/>
    </source>
</evidence>
<dbReference type="PROSITE" id="PS51215">
    <property type="entry name" value="AWS"/>
    <property type="match status" value="1"/>
</dbReference>
<dbReference type="InterPro" id="IPR050777">
    <property type="entry name" value="SET2_Histone-Lys_MeTrsfase"/>
</dbReference>
<keyword evidence="6" id="KW-0949">S-adenosyl-L-methionine</keyword>
<protein>
    <submittedName>
        <fullName evidence="12">Uncharacterized protein</fullName>
    </submittedName>
</protein>
<gene>
    <name evidence="12" type="ORF">C8A00DRAFT_15076</name>
</gene>
<evidence type="ECO:0000256" key="4">
    <source>
        <dbReference type="ARBA" id="ARBA00022603"/>
    </source>
</evidence>
<evidence type="ECO:0000256" key="6">
    <source>
        <dbReference type="ARBA" id="ARBA00022691"/>
    </source>
</evidence>
<reference evidence="12" key="1">
    <citation type="journal article" date="2023" name="Mol. Phylogenet. Evol.">
        <title>Genome-scale phylogeny and comparative genomics of the fungal order Sordariales.</title>
        <authorList>
            <person name="Hensen N."/>
            <person name="Bonometti L."/>
            <person name="Westerberg I."/>
            <person name="Brannstrom I.O."/>
            <person name="Guillou S."/>
            <person name="Cros-Aarteil S."/>
            <person name="Calhoun S."/>
            <person name="Haridas S."/>
            <person name="Kuo A."/>
            <person name="Mondo S."/>
            <person name="Pangilinan J."/>
            <person name="Riley R."/>
            <person name="LaButti K."/>
            <person name="Andreopoulos B."/>
            <person name="Lipzen A."/>
            <person name="Chen C."/>
            <person name="Yan M."/>
            <person name="Daum C."/>
            <person name="Ng V."/>
            <person name="Clum A."/>
            <person name="Steindorff A."/>
            <person name="Ohm R.A."/>
            <person name="Martin F."/>
            <person name="Silar P."/>
            <person name="Natvig D.O."/>
            <person name="Lalanne C."/>
            <person name="Gautier V."/>
            <person name="Ament-Velasquez S.L."/>
            <person name="Kruys A."/>
            <person name="Hutchinson M.I."/>
            <person name="Powell A.J."/>
            <person name="Barry K."/>
            <person name="Miller A.N."/>
            <person name="Grigoriev I.V."/>
            <person name="Debuchy R."/>
            <person name="Gladieux P."/>
            <person name="Hiltunen Thoren M."/>
            <person name="Johannesson H."/>
        </authorList>
    </citation>
    <scope>NUCLEOTIDE SEQUENCE</scope>
    <source>
        <strain evidence="12">CBS 538.74</strain>
    </source>
</reference>
<accession>A0AAN6VLD7</accession>
<dbReference type="SMART" id="SM00317">
    <property type="entry name" value="SET"/>
    <property type="match status" value="1"/>
</dbReference>
<dbReference type="Gene3D" id="2.170.270.10">
    <property type="entry name" value="SET domain"/>
    <property type="match status" value="1"/>
</dbReference>
<evidence type="ECO:0000256" key="3">
    <source>
        <dbReference type="ARBA" id="ARBA00022454"/>
    </source>
</evidence>
<feature type="region of interest" description="Disordered" evidence="8">
    <location>
        <begin position="872"/>
        <end position="905"/>
    </location>
</feature>
<keyword evidence="3" id="KW-0158">Chromosome</keyword>
<keyword evidence="5" id="KW-0808">Transferase</keyword>
<evidence type="ECO:0000256" key="1">
    <source>
        <dbReference type="ARBA" id="ARBA00004123"/>
    </source>
</evidence>
<dbReference type="InterPro" id="IPR046341">
    <property type="entry name" value="SET_dom_sf"/>
</dbReference>
<evidence type="ECO:0000256" key="8">
    <source>
        <dbReference type="SAM" id="MobiDB-lite"/>
    </source>
</evidence>
<dbReference type="GO" id="GO:0005694">
    <property type="term" value="C:chromosome"/>
    <property type="evidence" value="ECO:0007669"/>
    <property type="project" value="UniProtKB-SubCell"/>
</dbReference>
<feature type="compositionally biased region" description="Low complexity" evidence="8">
    <location>
        <begin position="18"/>
        <end position="40"/>
    </location>
</feature>
<dbReference type="PANTHER" id="PTHR22884">
    <property type="entry name" value="SET DOMAIN PROTEINS"/>
    <property type="match status" value="1"/>
</dbReference>
<dbReference type="EMBL" id="MU856932">
    <property type="protein sequence ID" value="KAK4153708.1"/>
    <property type="molecule type" value="Genomic_DNA"/>
</dbReference>
<evidence type="ECO:0000256" key="2">
    <source>
        <dbReference type="ARBA" id="ARBA00004286"/>
    </source>
</evidence>
<feature type="compositionally biased region" description="Polar residues" evidence="8">
    <location>
        <begin position="41"/>
        <end position="51"/>
    </location>
</feature>
<feature type="compositionally biased region" description="Basic and acidic residues" evidence="8">
    <location>
        <begin position="300"/>
        <end position="324"/>
    </location>
</feature>
<feature type="compositionally biased region" description="Low complexity" evidence="8">
    <location>
        <begin position="660"/>
        <end position="687"/>
    </location>
</feature>
<dbReference type="GO" id="GO:0042054">
    <property type="term" value="F:histone methyltransferase activity"/>
    <property type="evidence" value="ECO:0007669"/>
    <property type="project" value="InterPro"/>
</dbReference>
<dbReference type="InterPro" id="IPR006560">
    <property type="entry name" value="AWS_dom"/>
</dbReference>
<organism evidence="12 13">
    <name type="scientific">Chaetomidium leptoderma</name>
    <dbReference type="NCBI Taxonomy" id="669021"/>
    <lineage>
        <taxon>Eukaryota</taxon>
        <taxon>Fungi</taxon>
        <taxon>Dikarya</taxon>
        <taxon>Ascomycota</taxon>
        <taxon>Pezizomycotina</taxon>
        <taxon>Sordariomycetes</taxon>
        <taxon>Sordariomycetidae</taxon>
        <taxon>Sordariales</taxon>
        <taxon>Chaetomiaceae</taxon>
        <taxon>Chaetomidium</taxon>
    </lineage>
</organism>
<dbReference type="Pfam" id="PF17907">
    <property type="entry name" value="AWS"/>
    <property type="match status" value="1"/>
</dbReference>
<evidence type="ECO:0000313" key="12">
    <source>
        <dbReference type="EMBL" id="KAK4153708.1"/>
    </source>
</evidence>
<dbReference type="GO" id="GO:0005634">
    <property type="term" value="C:nucleus"/>
    <property type="evidence" value="ECO:0007669"/>
    <property type="project" value="UniProtKB-SubCell"/>
</dbReference>
<sequence length="925" mass="99458">MAAIETARMMAELDSLLCGSSFSSSTPTDMSSSISASLSSTPPTTVDSMSLASEPDLAKPESITASTIEAVMPAPETPPEPEQHESGQQTPVGEDAIVVAEPPLTPVTEPAGRPRRARSSLPVYNIAKLAGTDVHGRRRSKGDAVLDKRRRTISDGTLVDDRGDGGAGDSIDALAKATQTTQTEIDASDANRSTTTLNTPRSARISKKPSSTSTPAHLTRRATRLSGASTENLKTKLSALTKRGKRAIEKGLSRVPRELMRLQDTNEFAHIDTRPVRYTVWSNGKYIEVDPTKGSSTPEPPRKKVKVDEKAAKGEEKIETDKQEPSAPVAKKPCGKKWLDKGLYAGQEAPIDIFKGLTAQEKKKLASIPELMPSGKPNHALPQPMYTGLRILINGRDFKLPFDVCNPLPPGQPKPTAYRTMTKNRFVGNATSYWKKTPHFEDFASRCVCKPEDGCGEDCQNRIMLYECDETNCNLGKPQCTNRAFQDLQERTKKGGRYRVGVEVLKTGDRGYGVRSNRCFEPNQIIMEYTGEIITVEECERRMNEVYKDNECYYLMSFDQNMIIDATTGSIARFVNHSCSPNCRMIKWIVSGQPRMALFAGDRPISTGDELTYDYNFDPFSAKNVQKCLCGSANCRGVLGPKPKEVKPPKPAKEEKKTTKTASKSSAKASTKASAKGSAKASVKTSTKTSVKRKLKDAFDFDGDDEDDAKTVKKRKIRAATGLKRSLSSASLKKAKGVAKTAAKGAAKGAVTTIKRSVSSISVAAKKKTGLISSKVAKAKAATTKTKTTTKKTTKKTMTTIRKRGSGSGAVTQQTQKKSYGKKTTTATTAITTTNPKIAAVPSRSPSLTIVAAGVSASSSTTLVAATTAVMTPASSPKKTTTTTTMPPKLTLSSGKTSARKLTPSRKAIESGLVLVGAVGQDPPA</sequence>
<dbReference type="InterPro" id="IPR003616">
    <property type="entry name" value="Post-SET_dom"/>
</dbReference>
<name>A0AAN6VLD7_9PEZI</name>
<feature type="compositionally biased region" description="Low complexity" evidence="8">
    <location>
        <begin position="872"/>
        <end position="894"/>
    </location>
</feature>
<feature type="region of interest" description="Disordered" evidence="8">
    <location>
        <begin position="18"/>
        <end position="90"/>
    </location>
</feature>
<feature type="region of interest" description="Disordered" evidence="8">
    <location>
        <begin position="640"/>
        <end position="687"/>
    </location>
</feature>
<reference evidence="12" key="2">
    <citation type="submission" date="2023-05" db="EMBL/GenBank/DDBJ databases">
        <authorList>
            <consortium name="Lawrence Berkeley National Laboratory"/>
            <person name="Steindorff A."/>
            <person name="Hensen N."/>
            <person name="Bonometti L."/>
            <person name="Westerberg I."/>
            <person name="Brannstrom I.O."/>
            <person name="Guillou S."/>
            <person name="Cros-Aarteil S."/>
            <person name="Calhoun S."/>
            <person name="Haridas S."/>
            <person name="Kuo A."/>
            <person name="Mondo S."/>
            <person name="Pangilinan J."/>
            <person name="Riley R."/>
            <person name="Labutti K."/>
            <person name="Andreopoulos B."/>
            <person name="Lipzen A."/>
            <person name="Chen C."/>
            <person name="Yanf M."/>
            <person name="Daum C."/>
            <person name="Ng V."/>
            <person name="Clum A."/>
            <person name="Ohm R."/>
            <person name="Martin F."/>
            <person name="Silar P."/>
            <person name="Natvig D."/>
            <person name="Lalanne C."/>
            <person name="Gautier V."/>
            <person name="Ament-Velasquez S.L."/>
            <person name="Kruys A."/>
            <person name="Hutchinson M.I."/>
            <person name="Powell A.J."/>
            <person name="Barry K."/>
            <person name="Miller A.N."/>
            <person name="Grigoriev I.V."/>
            <person name="Debuchy R."/>
            <person name="Gladieux P."/>
            <person name="Thoren M.H."/>
            <person name="Johannesson H."/>
        </authorList>
    </citation>
    <scope>NUCLEOTIDE SEQUENCE</scope>
    <source>
        <strain evidence="12">CBS 538.74</strain>
    </source>
</reference>
<keyword evidence="13" id="KW-1185">Reference proteome</keyword>
<dbReference type="InterPro" id="IPR001214">
    <property type="entry name" value="SET_dom"/>
</dbReference>
<dbReference type="Pfam" id="PF00856">
    <property type="entry name" value="SET"/>
    <property type="match status" value="1"/>
</dbReference>
<keyword evidence="4" id="KW-0489">Methyltransferase</keyword>
<dbReference type="FunFam" id="2.170.270.10:FF:000037">
    <property type="entry name" value="Histone-lysine N-methyltransferase"/>
    <property type="match status" value="1"/>
</dbReference>
<dbReference type="SMART" id="SM00508">
    <property type="entry name" value="PostSET"/>
    <property type="match status" value="1"/>
</dbReference>
<dbReference type="SUPFAM" id="SSF82199">
    <property type="entry name" value="SET domain"/>
    <property type="match status" value="1"/>
</dbReference>
<evidence type="ECO:0000313" key="13">
    <source>
        <dbReference type="Proteomes" id="UP001302745"/>
    </source>
</evidence>
<evidence type="ECO:0000256" key="5">
    <source>
        <dbReference type="ARBA" id="ARBA00022679"/>
    </source>
</evidence>
<dbReference type="PROSITE" id="PS50280">
    <property type="entry name" value="SET"/>
    <property type="match status" value="1"/>
</dbReference>
<dbReference type="Proteomes" id="UP001302745">
    <property type="component" value="Unassembled WGS sequence"/>
</dbReference>
<dbReference type="PROSITE" id="PS50868">
    <property type="entry name" value="POST_SET"/>
    <property type="match status" value="1"/>
</dbReference>
<feature type="domain" description="Post-SET" evidence="10">
    <location>
        <begin position="624"/>
        <end position="640"/>
    </location>
</feature>
<comment type="caution">
    <text evidence="12">The sequence shown here is derived from an EMBL/GenBank/DDBJ whole genome shotgun (WGS) entry which is preliminary data.</text>
</comment>
<feature type="domain" description="AWS" evidence="11">
    <location>
        <begin position="442"/>
        <end position="489"/>
    </location>
</feature>
<keyword evidence="7" id="KW-0539">Nucleus</keyword>
<dbReference type="GO" id="GO:0032259">
    <property type="term" value="P:methylation"/>
    <property type="evidence" value="ECO:0007669"/>
    <property type="project" value="UniProtKB-KW"/>
</dbReference>
<evidence type="ECO:0000259" key="10">
    <source>
        <dbReference type="PROSITE" id="PS50868"/>
    </source>
</evidence>
<evidence type="ECO:0000259" key="9">
    <source>
        <dbReference type="PROSITE" id="PS50280"/>
    </source>
</evidence>
<comment type="subcellular location">
    <subcellularLocation>
        <location evidence="2">Chromosome</location>
    </subcellularLocation>
    <subcellularLocation>
        <location evidence="1">Nucleus</location>
    </subcellularLocation>
</comment>
<feature type="region of interest" description="Disordered" evidence="8">
    <location>
        <begin position="291"/>
        <end position="332"/>
    </location>
</feature>
<evidence type="ECO:0000259" key="11">
    <source>
        <dbReference type="PROSITE" id="PS51215"/>
    </source>
</evidence>
<feature type="domain" description="SET" evidence="9">
    <location>
        <begin position="500"/>
        <end position="616"/>
    </location>
</feature>